<reference evidence="1 2" key="1">
    <citation type="submission" date="2016-10" db="EMBL/GenBank/DDBJ databases">
        <title>Draft genome sequence of Coniochaeta ligniaria NRRL30616, a lignocellulolytic fungus for bioabatement of inhibitors in plant biomass hydrolysates.</title>
        <authorList>
            <consortium name="DOE Joint Genome Institute"/>
            <person name="Jimenez D.J."/>
            <person name="Hector R.E."/>
            <person name="Riley R."/>
            <person name="Sun H."/>
            <person name="Grigoriev I.V."/>
            <person name="Van Elsas J.D."/>
            <person name="Nichols N.N."/>
        </authorList>
    </citation>
    <scope>NUCLEOTIDE SEQUENCE [LARGE SCALE GENOMIC DNA]</scope>
    <source>
        <strain evidence="1 2">NRRL 30616</strain>
    </source>
</reference>
<evidence type="ECO:0000313" key="1">
    <source>
        <dbReference type="EMBL" id="OIW26444.1"/>
    </source>
</evidence>
<keyword evidence="2" id="KW-1185">Reference proteome</keyword>
<dbReference type="InParanoid" id="A0A1J7JB46"/>
<name>A0A1J7JB46_9PEZI</name>
<dbReference type="EMBL" id="KV875100">
    <property type="protein sequence ID" value="OIW26444.1"/>
    <property type="molecule type" value="Genomic_DNA"/>
</dbReference>
<organism evidence="1 2">
    <name type="scientific">Coniochaeta ligniaria NRRL 30616</name>
    <dbReference type="NCBI Taxonomy" id="1408157"/>
    <lineage>
        <taxon>Eukaryota</taxon>
        <taxon>Fungi</taxon>
        <taxon>Dikarya</taxon>
        <taxon>Ascomycota</taxon>
        <taxon>Pezizomycotina</taxon>
        <taxon>Sordariomycetes</taxon>
        <taxon>Sordariomycetidae</taxon>
        <taxon>Coniochaetales</taxon>
        <taxon>Coniochaetaceae</taxon>
        <taxon>Coniochaeta</taxon>
    </lineage>
</organism>
<dbReference type="AlphaFoldDB" id="A0A1J7JB46"/>
<dbReference type="OrthoDB" id="4986691at2759"/>
<proteinExistence type="predicted"/>
<sequence>MVLTDFNNDVRDRETFYDGLAVPCRRAVEGNIFSLLPKQWANINTVSFDNFGTAILTLRIIFRQFCRRLWIRINTYPRRFVNNLIYVWVVDQAGNRLAAGALVPFPYVVPLPNPDNGANFVETVDGGCPCGGGAQCCYEPVWLAVYEGVESPIRPHVEGDADYDEGDNGYDDRNRLGLLRFILKFRSSFYDVQENKSTQKFVLNILAEATIPSWITSEFARLAIAYEINRLQMGTRRNHMSWVINSPTSIAECNDPYHDRTAFKKTDHLFRKVVQAPEDDPQDEADINRVEYRNVQVSKLCYETGHFAFECTTTCNAYFLGRWGKKNGAEPLCVVSWVGYRETSQGEDPLCLGMLRTVQSLAQDKHAFDLLNIDDEITDMRDEQFETRTDQDHHVPLLCPWDKDLLEYEGLCSHMALNKEIRESTVGMTDGERFERVAEQQKLDGTILSRVHGAEQDVDDETDRYRHGERWKMTK</sequence>
<dbReference type="Proteomes" id="UP000182658">
    <property type="component" value="Unassembled WGS sequence"/>
</dbReference>
<protein>
    <submittedName>
        <fullName evidence="1">Uncharacterized protein</fullName>
    </submittedName>
</protein>
<gene>
    <name evidence="1" type="ORF">CONLIGDRAFT_646615</name>
</gene>
<accession>A0A1J7JB46</accession>
<evidence type="ECO:0000313" key="2">
    <source>
        <dbReference type="Proteomes" id="UP000182658"/>
    </source>
</evidence>